<dbReference type="OMA" id="WIEIRIN"/>
<reference evidence="1" key="1">
    <citation type="submission" date="2022-10" db="EMBL/GenBank/DDBJ databases">
        <title>Novel sulphate-reducing endosymbionts in the free-living metamonad Anaeramoeba.</title>
        <authorList>
            <person name="Jerlstrom-Hultqvist J."/>
            <person name="Cepicka I."/>
            <person name="Gallot-Lavallee L."/>
            <person name="Salas-Leiva D."/>
            <person name="Curtis B.A."/>
            <person name="Zahonova K."/>
            <person name="Pipaliya S."/>
            <person name="Dacks J."/>
            <person name="Roger A.J."/>
        </authorList>
    </citation>
    <scope>NUCLEOTIDE SEQUENCE</scope>
    <source>
        <strain evidence="1">BMAN</strain>
    </source>
</reference>
<dbReference type="AlphaFoldDB" id="A0A9Q0LS95"/>
<organism evidence="1 2">
    <name type="scientific">Anaeramoeba ignava</name>
    <name type="common">Anaerobic marine amoeba</name>
    <dbReference type="NCBI Taxonomy" id="1746090"/>
    <lineage>
        <taxon>Eukaryota</taxon>
        <taxon>Metamonada</taxon>
        <taxon>Anaeramoebidae</taxon>
        <taxon>Anaeramoeba</taxon>
    </lineage>
</organism>
<accession>A0A9Q0LS95</accession>
<sequence length="218" mass="25807">MDFSKNKKSLTFRPKKRFRKGSKRHQLHQLAKETIHASNLREAVTLPDGESKEDWLAVNIVDFFNQILLIYGSIQQFCTKESCPVMSAGKKYEYLWMDNQKYKKPTKLSAPEYITELLDWVQDLLNNEQIFPTADQFPEDFFSIISQITKRLFRIYAHIYYSHPTELEQLGALGHTNACFKHFMYFVNEFNLIQKRELAPLEELINELFSKEPNQKKK</sequence>
<dbReference type="Proteomes" id="UP001149090">
    <property type="component" value="Unassembled WGS sequence"/>
</dbReference>
<dbReference type="SMART" id="SM01388">
    <property type="entry name" value="Mob1_phocein"/>
    <property type="match status" value="1"/>
</dbReference>
<dbReference type="PANTHER" id="PTHR22599">
    <property type="entry name" value="MPS ONE BINDER KINASE ACTIVATOR-LIKE MOB"/>
    <property type="match status" value="1"/>
</dbReference>
<dbReference type="SUPFAM" id="SSF101152">
    <property type="entry name" value="Mob1/phocein"/>
    <property type="match status" value="1"/>
</dbReference>
<gene>
    <name evidence="1" type="ORF">M0811_05309</name>
</gene>
<dbReference type="InterPro" id="IPR005301">
    <property type="entry name" value="MOB_kinase_act_fam"/>
</dbReference>
<dbReference type="GO" id="GO:0016301">
    <property type="term" value="F:kinase activity"/>
    <property type="evidence" value="ECO:0007669"/>
    <property type="project" value="UniProtKB-KW"/>
</dbReference>
<keyword evidence="2" id="KW-1185">Reference proteome</keyword>
<dbReference type="EMBL" id="JAPDFW010000055">
    <property type="protein sequence ID" value="KAJ5078052.1"/>
    <property type="molecule type" value="Genomic_DNA"/>
</dbReference>
<dbReference type="InterPro" id="IPR036703">
    <property type="entry name" value="MOB_kinase_act_sf"/>
</dbReference>
<evidence type="ECO:0000313" key="2">
    <source>
        <dbReference type="Proteomes" id="UP001149090"/>
    </source>
</evidence>
<proteinExistence type="predicted"/>
<keyword evidence="1" id="KW-0808">Transferase</keyword>
<dbReference type="OrthoDB" id="8170117at2759"/>
<evidence type="ECO:0000313" key="1">
    <source>
        <dbReference type="EMBL" id="KAJ5078052.1"/>
    </source>
</evidence>
<protein>
    <submittedName>
        <fullName evidence="1">Mob kinase activator-like 1</fullName>
    </submittedName>
</protein>
<keyword evidence="1" id="KW-0418">Kinase</keyword>
<dbReference type="Gene3D" id="1.20.140.30">
    <property type="entry name" value="MOB kinase activator"/>
    <property type="match status" value="1"/>
</dbReference>
<comment type="caution">
    <text evidence="1">The sequence shown here is derived from an EMBL/GenBank/DDBJ whole genome shotgun (WGS) entry which is preliminary data.</text>
</comment>
<dbReference type="Pfam" id="PF03637">
    <property type="entry name" value="Mob1_phocein"/>
    <property type="match status" value="1"/>
</dbReference>
<name>A0A9Q0LS95_ANAIG</name>